<name>A0A8H6ZKH9_PLEOS</name>
<dbReference type="OrthoDB" id="10499251at2759"/>
<dbReference type="AlphaFoldDB" id="A0A8H6ZKH9"/>
<dbReference type="Proteomes" id="UP000623687">
    <property type="component" value="Unassembled WGS sequence"/>
</dbReference>
<evidence type="ECO:0000313" key="2">
    <source>
        <dbReference type="EMBL" id="KAF7416058.1"/>
    </source>
</evidence>
<feature type="region of interest" description="Disordered" evidence="1">
    <location>
        <begin position="1"/>
        <end position="23"/>
    </location>
</feature>
<sequence length="218" mass="24049">MGPFFTNTKKSKAKGSTYSRINDDGAQDVRTYNTDTTSATLSQRLVNTTDARYQPEMTRAMKRAIDAEDPFASPNDPPTLPFGSSSSNSKLQSVSGETPPDVQGNRHQVTNTPFHSPSVHGHVQSTSTTTSAVSTNSRNARSFMVEGSDNRFLYNDGSEGDLRDHWCREGLIAKLSKKEGLESPEAVWRARILAKKYAREQRKSDGFGVPWGEKEGNE</sequence>
<reference evidence="2" key="1">
    <citation type="submission" date="2019-07" db="EMBL/GenBank/DDBJ databases">
        <authorList>
            <person name="Palmer J.M."/>
        </authorList>
    </citation>
    <scope>NUCLEOTIDE SEQUENCE</scope>
    <source>
        <strain evidence="2">PC9</strain>
    </source>
</reference>
<dbReference type="RefSeq" id="XP_036625605.1">
    <property type="nucleotide sequence ID" value="XM_036771959.1"/>
</dbReference>
<feature type="compositionally biased region" description="Low complexity" evidence="1">
    <location>
        <begin position="125"/>
        <end position="137"/>
    </location>
</feature>
<evidence type="ECO:0000256" key="1">
    <source>
        <dbReference type="SAM" id="MobiDB-lite"/>
    </source>
</evidence>
<accession>A0A8H6ZKH9</accession>
<feature type="region of interest" description="Disordered" evidence="1">
    <location>
        <begin position="199"/>
        <end position="218"/>
    </location>
</feature>
<proteinExistence type="predicted"/>
<feature type="region of interest" description="Disordered" evidence="1">
    <location>
        <begin position="58"/>
        <end position="137"/>
    </location>
</feature>
<feature type="compositionally biased region" description="Polar residues" evidence="1">
    <location>
        <begin position="1"/>
        <end position="20"/>
    </location>
</feature>
<evidence type="ECO:0000313" key="3">
    <source>
        <dbReference type="Proteomes" id="UP000623687"/>
    </source>
</evidence>
<gene>
    <name evidence="2" type="ORF">PC9H_002318</name>
</gene>
<feature type="compositionally biased region" description="Low complexity" evidence="1">
    <location>
        <begin position="84"/>
        <end position="95"/>
    </location>
</feature>
<protein>
    <submittedName>
        <fullName evidence="2">Uncharacterized protein</fullName>
    </submittedName>
</protein>
<feature type="compositionally biased region" description="Polar residues" evidence="1">
    <location>
        <begin position="105"/>
        <end position="115"/>
    </location>
</feature>
<dbReference type="EMBL" id="JACETU010000011">
    <property type="protein sequence ID" value="KAF7416058.1"/>
    <property type="molecule type" value="Genomic_DNA"/>
</dbReference>
<comment type="caution">
    <text evidence="2">The sequence shown here is derived from an EMBL/GenBank/DDBJ whole genome shotgun (WGS) entry which is preliminary data.</text>
</comment>
<organism evidence="2 3">
    <name type="scientific">Pleurotus ostreatus</name>
    <name type="common">Oyster mushroom</name>
    <name type="synonym">White-rot fungus</name>
    <dbReference type="NCBI Taxonomy" id="5322"/>
    <lineage>
        <taxon>Eukaryota</taxon>
        <taxon>Fungi</taxon>
        <taxon>Dikarya</taxon>
        <taxon>Basidiomycota</taxon>
        <taxon>Agaricomycotina</taxon>
        <taxon>Agaricomycetes</taxon>
        <taxon>Agaricomycetidae</taxon>
        <taxon>Agaricales</taxon>
        <taxon>Pleurotineae</taxon>
        <taxon>Pleurotaceae</taxon>
        <taxon>Pleurotus</taxon>
    </lineage>
</organism>
<dbReference type="GeneID" id="59372159"/>
<dbReference type="VEuPathDB" id="FungiDB:PC9H_002318"/>
<keyword evidence="3" id="KW-1185">Reference proteome</keyword>